<gene>
    <name evidence="1" type="ORF">ALP48_02336</name>
</gene>
<organism evidence="1 2">
    <name type="scientific">Pseudomonas syringae pv. solidagae</name>
    <dbReference type="NCBI Taxonomy" id="264458"/>
    <lineage>
        <taxon>Bacteria</taxon>
        <taxon>Pseudomonadati</taxon>
        <taxon>Pseudomonadota</taxon>
        <taxon>Gammaproteobacteria</taxon>
        <taxon>Pseudomonadales</taxon>
        <taxon>Pseudomonadaceae</taxon>
        <taxon>Pseudomonas</taxon>
        <taxon>Pseudomonas syringae</taxon>
    </lineage>
</organism>
<dbReference type="AlphaFoldDB" id="A0A0Q0AH72"/>
<comment type="caution">
    <text evidence="1">The sequence shown here is derived from an EMBL/GenBank/DDBJ whole genome shotgun (WGS) entry which is preliminary data.</text>
</comment>
<sequence>MNNYYVIEKKELEPEILNSPEWPKIIGYCHENKSFIFIEGNGHGFNGIVVSETIANESRWDKLFKILDANWFIKIINSTQNIEKTSIENHIKAKRKIIEIIKS</sequence>
<evidence type="ECO:0000313" key="1">
    <source>
        <dbReference type="EMBL" id="RMT44025.1"/>
    </source>
</evidence>
<dbReference type="GO" id="GO:0005524">
    <property type="term" value="F:ATP binding"/>
    <property type="evidence" value="ECO:0007669"/>
    <property type="project" value="InterPro"/>
</dbReference>
<accession>A0A0Q0AH72</accession>
<evidence type="ECO:0000313" key="2">
    <source>
        <dbReference type="Proteomes" id="UP000268096"/>
    </source>
</evidence>
<dbReference type="Pfam" id="PF03135">
    <property type="entry name" value="CagE_TrbE_VirB"/>
    <property type="match status" value="1"/>
</dbReference>
<reference evidence="1 2" key="1">
    <citation type="submission" date="2018-08" db="EMBL/GenBank/DDBJ databases">
        <title>Recombination of ecologically and evolutionarily significant loci maintains genetic cohesion in the Pseudomonas syringae species complex.</title>
        <authorList>
            <person name="Dillon M."/>
            <person name="Thakur S."/>
            <person name="Almeida R.N.D."/>
            <person name="Weir B.S."/>
            <person name="Guttman D.S."/>
        </authorList>
    </citation>
    <scope>NUCLEOTIDE SEQUENCE [LARGE SCALE GENOMIC DNA]</scope>
    <source>
        <strain evidence="1 2">ICMP 16926</strain>
    </source>
</reference>
<proteinExistence type="predicted"/>
<dbReference type="InterPro" id="IPR018145">
    <property type="entry name" value="CagE_TrbE_VirB_cntrl_dom"/>
</dbReference>
<protein>
    <submittedName>
        <fullName evidence="1">Uncharacterized protein</fullName>
    </submittedName>
</protein>
<name>A0A0Q0AH72_PSESX</name>
<dbReference type="RefSeq" id="WP_057456962.1">
    <property type="nucleotide sequence ID" value="NZ_LJRH01000066.1"/>
</dbReference>
<dbReference type="EMBL" id="RBTH01000238">
    <property type="protein sequence ID" value="RMT44025.1"/>
    <property type="molecule type" value="Genomic_DNA"/>
</dbReference>
<dbReference type="Proteomes" id="UP000268096">
    <property type="component" value="Unassembled WGS sequence"/>
</dbReference>